<gene>
    <name evidence="2" type="ORF">FFL01_10900</name>
</gene>
<dbReference type="STRING" id="983.SAMN05443543_102270"/>
<organism evidence="2 3">
    <name type="scientific">Flavobacterium flevense</name>
    <dbReference type="NCBI Taxonomy" id="983"/>
    <lineage>
        <taxon>Bacteria</taxon>
        <taxon>Pseudomonadati</taxon>
        <taxon>Bacteroidota</taxon>
        <taxon>Flavobacteriia</taxon>
        <taxon>Flavobacteriales</taxon>
        <taxon>Flavobacteriaceae</taxon>
        <taxon>Flavobacterium</taxon>
    </lineage>
</organism>
<dbReference type="GO" id="GO:0016829">
    <property type="term" value="F:lyase activity"/>
    <property type="evidence" value="ECO:0007669"/>
    <property type="project" value="UniProtKB-KW"/>
</dbReference>
<accession>A0A4Y4ATK0</accession>
<proteinExistence type="predicted"/>
<dbReference type="NCBIfam" id="TIGR02474">
    <property type="entry name" value="pec_lyase"/>
    <property type="match status" value="1"/>
</dbReference>
<keyword evidence="1" id="KW-0732">Signal</keyword>
<sequence length="399" mass="46031">MLATMTTKKRNYLVFLIVFVLSNSIINAQTKKDADVITTKPFGDSERHWYGIKDPTNLVDPVPNQPKYPESDYTKIADNMILFQRANGGWPKNYDMKAILTPEQVEKVASTKAVLHTTFDNETSYTHVYYLAQVYTATKIEKYKAACQKGIQFILDAQYANGGWPQYFPLEKNYIRHITFNDGAYMGIMNLLDKIVHNNPNFSFLDEALKSKVLQSYNKGLDCILNMQIKDNGRLTAWCQQHDEVTLAPAWARKFEPPSICNAESVDVVLFLMKIKNPDERIIQSIQSAVKWFEDSKIYNTRIESFEIDAFESKYKTVKRDVRAVADPAAAPIWTRYYELGTNKSLFSDRNSELLYSLAEVSVERRNGYAWYTSSPQKVLDKYPDWQQKYAPDNNVLKK</sequence>
<comment type="caution">
    <text evidence="2">The sequence shown here is derived from an EMBL/GenBank/DDBJ whole genome shotgun (WGS) entry which is preliminary data.</text>
</comment>
<keyword evidence="2" id="KW-0456">Lyase</keyword>
<evidence type="ECO:0000313" key="2">
    <source>
        <dbReference type="EMBL" id="GEC71551.1"/>
    </source>
</evidence>
<evidence type="ECO:0000313" key="3">
    <source>
        <dbReference type="Proteomes" id="UP000316775"/>
    </source>
</evidence>
<keyword evidence="3" id="KW-1185">Reference proteome</keyword>
<dbReference type="InterPro" id="IPR012669">
    <property type="entry name" value="Pectate_lyase"/>
</dbReference>
<dbReference type="EMBL" id="BJNP01000009">
    <property type="protein sequence ID" value="GEC71551.1"/>
    <property type="molecule type" value="Genomic_DNA"/>
</dbReference>
<dbReference type="Gene3D" id="1.50.10.20">
    <property type="match status" value="1"/>
</dbReference>
<evidence type="ECO:0000256" key="1">
    <source>
        <dbReference type="SAM" id="SignalP"/>
    </source>
</evidence>
<dbReference type="Pfam" id="PF09492">
    <property type="entry name" value="Pec_lyase"/>
    <property type="match status" value="1"/>
</dbReference>
<reference evidence="2 3" key="1">
    <citation type="submission" date="2019-06" db="EMBL/GenBank/DDBJ databases">
        <title>Whole genome shotgun sequence of Flavobacterium flevense NBRC 14960.</title>
        <authorList>
            <person name="Hosoyama A."/>
            <person name="Uohara A."/>
            <person name="Ohji S."/>
            <person name="Ichikawa N."/>
        </authorList>
    </citation>
    <scope>NUCLEOTIDE SEQUENCE [LARGE SCALE GENOMIC DNA]</scope>
    <source>
        <strain evidence="2 3">NBRC 14960</strain>
    </source>
</reference>
<dbReference type="Proteomes" id="UP000316775">
    <property type="component" value="Unassembled WGS sequence"/>
</dbReference>
<feature type="signal peptide" evidence="1">
    <location>
        <begin position="1"/>
        <end position="28"/>
    </location>
</feature>
<feature type="chain" id="PRO_5022939324" evidence="1">
    <location>
        <begin position="29"/>
        <end position="399"/>
    </location>
</feature>
<dbReference type="AlphaFoldDB" id="A0A4Y4ATK0"/>
<dbReference type="SUPFAM" id="SSF81853">
    <property type="entry name" value="Family 10 polysaccharide lyase"/>
    <property type="match status" value="1"/>
</dbReference>
<name>A0A4Y4ATK0_9FLAO</name>
<protein>
    <submittedName>
        <fullName evidence="2">Pectate lyase</fullName>
    </submittedName>
</protein>